<accession>A0A7R8V619</accession>
<evidence type="ECO:0000313" key="3">
    <source>
        <dbReference type="EMBL" id="CAD7093358.1"/>
    </source>
</evidence>
<evidence type="ECO:0000313" key="4">
    <source>
        <dbReference type="Proteomes" id="UP000594454"/>
    </source>
</evidence>
<dbReference type="InParanoid" id="A0A7R8V619"/>
<feature type="chain" id="PRO_5031443584" evidence="2">
    <location>
        <begin position="16"/>
        <end position="264"/>
    </location>
</feature>
<evidence type="ECO:0000256" key="2">
    <source>
        <dbReference type="SAM" id="SignalP"/>
    </source>
</evidence>
<proteinExistence type="predicted"/>
<evidence type="ECO:0000256" key="1">
    <source>
        <dbReference type="SAM" id="Coils"/>
    </source>
</evidence>
<dbReference type="OrthoDB" id="7869593at2759"/>
<organism evidence="3 4">
    <name type="scientific">Hermetia illucens</name>
    <name type="common">Black soldier fly</name>
    <dbReference type="NCBI Taxonomy" id="343691"/>
    <lineage>
        <taxon>Eukaryota</taxon>
        <taxon>Metazoa</taxon>
        <taxon>Ecdysozoa</taxon>
        <taxon>Arthropoda</taxon>
        <taxon>Hexapoda</taxon>
        <taxon>Insecta</taxon>
        <taxon>Pterygota</taxon>
        <taxon>Neoptera</taxon>
        <taxon>Endopterygota</taxon>
        <taxon>Diptera</taxon>
        <taxon>Brachycera</taxon>
        <taxon>Stratiomyomorpha</taxon>
        <taxon>Stratiomyidae</taxon>
        <taxon>Hermetiinae</taxon>
        <taxon>Hermetia</taxon>
    </lineage>
</organism>
<gene>
    <name evidence="3" type="ORF">HERILL_LOCUS15643</name>
</gene>
<keyword evidence="1" id="KW-0175">Coiled coil</keyword>
<keyword evidence="2" id="KW-0732">Signal</keyword>
<name>A0A7R8V619_HERIL</name>
<sequence>MHSVVFVVVLHGVLAGVSCAAATSEKEVSKRSTVLYADEYLPSSLISSLPKVNGPWLPSPRPVPPSPAEVSNIIASAKQASANVIIAQQQVQAAKENVLNQQRIAMEKEANAAILTQKSEAAAAVQRSEAAAAAQAVILAQHRLAAAKSSVAHQQRLAAAKEAEAAAALQSSAQAAAAEIHRTEAEAAKLANLQRIGAANIAHHVTATKDAIVAPLSSGNNNVPNIPLPWISPPSSTPWAATGPTGHGALYVPSKGFTVGHIWG</sequence>
<protein>
    <submittedName>
        <fullName evidence="3">Uncharacterized protein</fullName>
    </submittedName>
</protein>
<dbReference type="OMA" id="FTVGHIW"/>
<dbReference type="Proteomes" id="UP000594454">
    <property type="component" value="Chromosome 6"/>
</dbReference>
<dbReference type="EMBL" id="LR899014">
    <property type="protein sequence ID" value="CAD7093358.1"/>
    <property type="molecule type" value="Genomic_DNA"/>
</dbReference>
<feature type="signal peptide" evidence="2">
    <location>
        <begin position="1"/>
        <end position="15"/>
    </location>
</feature>
<feature type="coiled-coil region" evidence="1">
    <location>
        <begin position="166"/>
        <end position="193"/>
    </location>
</feature>
<dbReference type="AlphaFoldDB" id="A0A7R8V619"/>
<keyword evidence="4" id="KW-1185">Reference proteome</keyword>
<reference evidence="3 4" key="1">
    <citation type="submission" date="2020-11" db="EMBL/GenBank/DDBJ databases">
        <authorList>
            <person name="Wallbank WR R."/>
            <person name="Pardo Diaz C."/>
            <person name="Kozak K."/>
            <person name="Martin S."/>
            <person name="Jiggins C."/>
            <person name="Moest M."/>
            <person name="Warren A I."/>
            <person name="Generalovic N T."/>
            <person name="Byers J.R.P. K."/>
            <person name="Montejo-Kovacevich G."/>
            <person name="Yen C E."/>
        </authorList>
    </citation>
    <scope>NUCLEOTIDE SEQUENCE [LARGE SCALE GENOMIC DNA]</scope>
</reference>